<proteinExistence type="predicted"/>
<dbReference type="Proteomes" id="UP001213000">
    <property type="component" value="Unassembled WGS sequence"/>
</dbReference>
<dbReference type="AlphaFoldDB" id="A0AAD5YUZ5"/>
<feature type="transmembrane region" description="Helical" evidence="1">
    <location>
        <begin position="98"/>
        <end position="118"/>
    </location>
</feature>
<feature type="transmembrane region" description="Helical" evidence="1">
    <location>
        <begin position="223"/>
        <end position="246"/>
    </location>
</feature>
<evidence type="ECO:0000256" key="1">
    <source>
        <dbReference type="SAM" id="Phobius"/>
    </source>
</evidence>
<keyword evidence="1" id="KW-1133">Transmembrane helix</keyword>
<accession>A0AAD5YUZ5</accession>
<sequence length="301" mass="33008">MPRATPSESRELKVIPITIGIIFQALINGGLLTLGITCFFLLSIRNLKPKLVKHSKFWRLFIVLILVLNLALLVIVGYDFIHSILSRRVTASPHSPTTLVGLILIEIIGCLNDGVLVWRCYMVHHAIGPSQSSKLTPLFWIFPLCLYTIAVVAGIIAAVAGLTGMNYRIFFACAGTALITLDLLIIYATTYITIRLLRHRRIAKVFRGSSGPQSSEHFRLVRILLESAAINVPMVIFATVVLTLGSPSYNRALLWVRIGFQSFATLLILHQVALGKTIDQVQAHSSPQGSAQSSITALEAA</sequence>
<comment type="caution">
    <text evidence="2">The sequence shown here is derived from an EMBL/GenBank/DDBJ whole genome shotgun (WGS) entry which is preliminary data.</text>
</comment>
<evidence type="ECO:0000313" key="3">
    <source>
        <dbReference type="Proteomes" id="UP001213000"/>
    </source>
</evidence>
<gene>
    <name evidence="2" type="ORF">NP233_g7046</name>
</gene>
<dbReference type="EMBL" id="JANIEX010000492">
    <property type="protein sequence ID" value="KAJ3566382.1"/>
    <property type="molecule type" value="Genomic_DNA"/>
</dbReference>
<feature type="transmembrane region" description="Helical" evidence="1">
    <location>
        <begin position="252"/>
        <end position="269"/>
    </location>
</feature>
<keyword evidence="1" id="KW-0472">Membrane</keyword>
<feature type="transmembrane region" description="Helical" evidence="1">
    <location>
        <begin position="57"/>
        <end position="78"/>
    </location>
</feature>
<keyword evidence="1" id="KW-0812">Transmembrane</keyword>
<feature type="transmembrane region" description="Helical" evidence="1">
    <location>
        <begin position="138"/>
        <end position="163"/>
    </location>
</feature>
<keyword evidence="3" id="KW-1185">Reference proteome</keyword>
<feature type="transmembrane region" description="Helical" evidence="1">
    <location>
        <begin position="20"/>
        <end position="45"/>
    </location>
</feature>
<protein>
    <submittedName>
        <fullName evidence="2">Uncharacterized protein</fullName>
    </submittedName>
</protein>
<name>A0AAD5YUZ5_9AGAR</name>
<evidence type="ECO:0000313" key="2">
    <source>
        <dbReference type="EMBL" id="KAJ3566382.1"/>
    </source>
</evidence>
<reference evidence="2" key="1">
    <citation type="submission" date="2022-07" db="EMBL/GenBank/DDBJ databases">
        <title>Genome Sequence of Leucocoprinus birnbaumii.</title>
        <authorList>
            <person name="Buettner E."/>
        </authorList>
    </citation>
    <scope>NUCLEOTIDE SEQUENCE</scope>
    <source>
        <strain evidence="2">VT141</strain>
    </source>
</reference>
<feature type="transmembrane region" description="Helical" evidence="1">
    <location>
        <begin position="169"/>
        <end position="194"/>
    </location>
</feature>
<organism evidence="2 3">
    <name type="scientific">Leucocoprinus birnbaumii</name>
    <dbReference type="NCBI Taxonomy" id="56174"/>
    <lineage>
        <taxon>Eukaryota</taxon>
        <taxon>Fungi</taxon>
        <taxon>Dikarya</taxon>
        <taxon>Basidiomycota</taxon>
        <taxon>Agaricomycotina</taxon>
        <taxon>Agaricomycetes</taxon>
        <taxon>Agaricomycetidae</taxon>
        <taxon>Agaricales</taxon>
        <taxon>Agaricineae</taxon>
        <taxon>Agaricaceae</taxon>
        <taxon>Leucocoprinus</taxon>
    </lineage>
</organism>